<gene>
    <name evidence="1" type="ordered locus">CHY_1942</name>
</gene>
<dbReference type="EMBL" id="CP000141">
    <property type="protein sequence ID" value="ABB14455.1"/>
    <property type="molecule type" value="Genomic_DNA"/>
</dbReference>
<name>Q3AAS3_CARHZ</name>
<evidence type="ECO:0000313" key="1">
    <source>
        <dbReference type="EMBL" id="ABB14455.1"/>
    </source>
</evidence>
<reference evidence="1 2" key="1">
    <citation type="journal article" date="2005" name="PLoS Genet.">
        <title>Life in hot carbon monoxide: the complete genome sequence of Carboxydothermus hydrogenoformans Z-2901.</title>
        <authorList>
            <person name="Wu M."/>
            <person name="Ren Q."/>
            <person name="Durkin A.S."/>
            <person name="Daugherty S.C."/>
            <person name="Brinkac L.M."/>
            <person name="Dodson R.J."/>
            <person name="Madupu R."/>
            <person name="Sullivan S.A."/>
            <person name="Kolonay J.F."/>
            <person name="Haft D.H."/>
            <person name="Nelson W.C."/>
            <person name="Tallon L.J."/>
            <person name="Jones K.M."/>
            <person name="Ulrich L.E."/>
            <person name="Gonzalez J.M."/>
            <person name="Zhulin I.B."/>
            <person name="Robb F.T."/>
            <person name="Eisen J.A."/>
        </authorList>
    </citation>
    <scope>NUCLEOTIDE SEQUENCE [LARGE SCALE GENOMIC DNA]</scope>
    <source>
        <strain evidence="2">ATCC BAA-161 / DSM 6008 / Z-2901</strain>
    </source>
</reference>
<dbReference type="AlphaFoldDB" id="Q3AAS3"/>
<accession>Q3AAS3</accession>
<evidence type="ECO:0000313" key="2">
    <source>
        <dbReference type="Proteomes" id="UP000002706"/>
    </source>
</evidence>
<keyword evidence="2" id="KW-1185">Reference proteome</keyword>
<organism evidence="1 2">
    <name type="scientific">Carboxydothermus hydrogenoformans (strain ATCC BAA-161 / DSM 6008 / Z-2901)</name>
    <dbReference type="NCBI Taxonomy" id="246194"/>
    <lineage>
        <taxon>Bacteria</taxon>
        <taxon>Bacillati</taxon>
        <taxon>Bacillota</taxon>
        <taxon>Clostridia</taxon>
        <taxon>Thermoanaerobacterales</taxon>
        <taxon>Thermoanaerobacteraceae</taxon>
        <taxon>Carboxydothermus</taxon>
    </lineage>
</organism>
<dbReference type="InParanoid" id="Q3AAS3"/>
<protein>
    <submittedName>
        <fullName evidence="1">Uncharacterized protein</fullName>
    </submittedName>
</protein>
<sequence>MNRIVVQAWGGEKDAELSVGGNGASWVFGGFLAGKAGANS</sequence>
<dbReference type="KEGG" id="chy:CHY_1942"/>
<dbReference type="STRING" id="246194.CHY_1942"/>
<dbReference type="Proteomes" id="UP000002706">
    <property type="component" value="Chromosome"/>
</dbReference>
<dbReference type="HOGENOM" id="CLU_3286767_0_0_9"/>
<proteinExistence type="predicted"/>